<dbReference type="Proteomes" id="UP000798662">
    <property type="component" value="Chromosome 3"/>
</dbReference>
<sequence>MGSPDHGDVADVPYYAALTNYLGYAILICFGYLRDAAGRLFRLQKYRTRPGYAPLLRDFDDFYTRRLYHRIQDCWGRPISSPAGAWIRLVARRFVRTPAGLTLEVDVPPADGPPPATSAEDAAALARAPTRRVLNMGSYNYLGYAEVPGGVDGTVLDALDTYGVSTCAPASVGGHMDVHERLESTVAAYVGKPAAIVLGMGFATNAQLLPSLVGAGCLLLSDALNHASIIMGARSSGASVRVFGHNDAASLEAVLRAAIVDGQPASGAPWRKILIVVEGMYSMEGETCDLRAIVAIKKRYGAYLFLDEAHSIGALGVTGRGVCEHYGVSPADVDVMMGTFTKSFGAVGGYVAASEAVVAHVRAAASGVLYATTMSPPCAAHILWALSQIAGTDGTTVGAAKLAALRANSIYFRARLTAMGVKIYGDYDSPVVPIMLFHPAKIAAFSRECLARGVAVVVVGFPATPLLLSRARICLSAAHTRADLDRALDVIADVATLLQIRFHRPSFLARTFCAARVLAGVALGLGGSPRRVGARGG</sequence>
<name>A0ACC3C9U6_PYRYE</name>
<dbReference type="EMBL" id="CM020620">
    <property type="protein sequence ID" value="KAK1867049.1"/>
    <property type="molecule type" value="Genomic_DNA"/>
</dbReference>
<reference evidence="1" key="1">
    <citation type="submission" date="2019-11" db="EMBL/GenBank/DDBJ databases">
        <title>Nori genome reveals adaptations in red seaweeds to the harsh intertidal environment.</title>
        <authorList>
            <person name="Wang D."/>
            <person name="Mao Y."/>
        </authorList>
    </citation>
    <scope>NUCLEOTIDE SEQUENCE</scope>
    <source>
        <tissue evidence="1">Gametophyte</tissue>
    </source>
</reference>
<proteinExistence type="predicted"/>
<comment type="caution">
    <text evidence="1">The sequence shown here is derived from an EMBL/GenBank/DDBJ whole genome shotgun (WGS) entry which is preliminary data.</text>
</comment>
<gene>
    <name evidence="1" type="ORF">I4F81_009559</name>
</gene>
<evidence type="ECO:0000313" key="1">
    <source>
        <dbReference type="EMBL" id="KAK1867049.1"/>
    </source>
</evidence>
<organism evidence="1 2">
    <name type="scientific">Pyropia yezoensis</name>
    <name type="common">Susabi-nori</name>
    <name type="synonym">Porphyra yezoensis</name>
    <dbReference type="NCBI Taxonomy" id="2788"/>
    <lineage>
        <taxon>Eukaryota</taxon>
        <taxon>Rhodophyta</taxon>
        <taxon>Bangiophyceae</taxon>
        <taxon>Bangiales</taxon>
        <taxon>Bangiaceae</taxon>
        <taxon>Pyropia</taxon>
    </lineage>
</organism>
<protein>
    <submittedName>
        <fullName evidence="1">Uncharacterized protein</fullName>
    </submittedName>
</protein>
<evidence type="ECO:0000313" key="2">
    <source>
        <dbReference type="Proteomes" id="UP000798662"/>
    </source>
</evidence>
<accession>A0ACC3C9U6</accession>
<keyword evidence="2" id="KW-1185">Reference proteome</keyword>